<name>A0A7W5C9J3_9BACL</name>
<feature type="binding site" evidence="8">
    <location>
        <position position="99"/>
    </location>
    <ligand>
        <name>GTP</name>
        <dbReference type="ChEBI" id="CHEBI:37565"/>
    </ligand>
</feature>
<keyword evidence="4 8" id="KW-0547">Nucleotide-binding</keyword>
<comment type="subcellular location">
    <subcellularLocation>
        <location evidence="8">Cytoplasm</location>
    </subcellularLocation>
</comment>
<dbReference type="EMBL" id="JACHXW010000010">
    <property type="protein sequence ID" value="MBB3153517.1"/>
    <property type="molecule type" value="Genomic_DNA"/>
</dbReference>
<feature type="binding site" evidence="8">
    <location>
        <begin position="9"/>
        <end position="11"/>
    </location>
    <ligand>
        <name>GTP</name>
        <dbReference type="ChEBI" id="CHEBI:37565"/>
    </ligand>
</feature>
<feature type="domain" description="MobA-like NTP transferase" evidence="9">
    <location>
        <begin position="6"/>
        <end position="161"/>
    </location>
</feature>
<accession>A0A7W5C9J3</accession>
<feature type="binding site" evidence="8">
    <location>
        <position position="70"/>
    </location>
    <ligand>
        <name>GTP</name>
        <dbReference type="ChEBI" id="CHEBI:37565"/>
    </ligand>
</feature>
<dbReference type="InterPro" id="IPR013482">
    <property type="entry name" value="Molybde_CF_guanTrfase"/>
</dbReference>
<dbReference type="Pfam" id="PF12804">
    <property type="entry name" value="NTP_transf_3"/>
    <property type="match status" value="1"/>
</dbReference>
<evidence type="ECO:0000256" key="1">
    <source>
        <dbReference type="ARBA" id="ARBA00022490"/>
    </source>
</evidence>
<evidence type="ECO:0000256" key="4">
    <source>
        <dbReference type="ARBA" id="ARBA00022741"/>
    </source>
</evidence>
<keyword evidence="11" id="KW-1185">Reference proteome</keyword>
<dbReference type="GO" id="GO:0005525">
    <property type="term" value="F:GTP binding"/>
    <property type="evidence" value="ECO:0007669"/>
    <property type="project" value="UniProtKB-UniRule"/>
</dbReference>
<comment type="domain">
    <text evidence="8">The N-terminal domain determines nucleotide recognition and specific binding, while the C-terminal domain determines the specific binding to the target protein.</text>
</comment>
<dbReference type="GO" id="GO:0006777">
    <property type="term" value="P:Mo-molybdopterin cofactor biosynthetic process"/>
    <property type="evidence" value="ECO:0007669"/>
    <property type="project" value="UniProtKB-KW"/>
</dbReference>
<evidence type="ECO:0000256" key="6">
    <source>
        <dbReference type="ARBA" id="ARBA00023134"/>
    </source>
</evidence>
<keyword evidence="5 8" id="KW-0460">Magnesium</keyword>
<proteinExistence type="inferred from homology"/>
<evidence type="ECO:0000313" key="11">
    <source>
        <dbReference type="Proteomes" id="UP000518605"/>
    </source>
</evidence>
<keyword evidence="7 8" id="KW-0501">Molybdenum cofactor biosynthesis</keyword>
<comment type="catalytic activity">
    <reaction evidence="8">
        <text>Mo-molybdopterin + GTP + H(+) = Mo-molybdopterin guanine dinucleotide + diphosphate</text>
        <dbReference type="Rhea" id="RHEA:34243"/>
        <dbReference type="ChEBI" id="CHEBI:15378"/>
        <dbReference type="ChEBI" id="CHEBI:33019"/>
        <dbReference type="ChEBI" id="CHEBI:37565"/>
        <dbReference type="ChEBI" id="CHEBI:71302"/>
        <dbReference type="ChEBI" id="CHEBI:71310"/>
        <dbReference type="EC" id="2.7.7.77"/>
    </reaction>
</comment>
<feature type="binding site" evidence="8">
    <location>
        <position position="22"/>
    </location>
    <ligand>
        <name>GTP</name>
        <dbReference type="ChEBI" id="CHEBI:37565"/>
    </ligand>
</feature>
<dbReference type="Gene3D" id="3.90.550.10">
    <property type="entry name" value="Spore Coat Polysaccharide Biosynthesis Protein SpsA, Chain A"/>
    <property type="match status" value="1"/>
</dbReference>
<keyword evidence="2 8" id="KW-0808">Transferase</keyword>
<comment type="caution">
    <text evidence="8">Lacks conserved residue(s) required for the propagation of feature annotation.</text>
</comment>
<keyword evidence="3 8" id="KW-0479">Metal-binding</keyword>
<dbReference type="RefSeq" id="WP_183565223.1">
    <property type="nucleotide sequence ID" value="NZ_CBCSLB010000007.1"/>
</dbReference>
<feature type="binding site" evidence="8">
    <location>
        <position position="99"/>
    </location>
    <ligand>
        <name>Mg(2+)</name>
        <dbReference type="ChEBI" id="CHEBI:18420"/>
    </ligand>
</feature>
<dbReference type="PANTHER" id="PTHR19136">
    <property type="entry name" value="MOLYBDENUM COFACTOR GUANYLYLTRANSFERASE"/>
    <property type="match status" value="1"/>
</dbReference>
<sequence length="203" mass="22742">MAMLSGVVLAGGTNRLINGELKALLSFGGQPMIARQLDRMREICDELIVVTQDPTPFLNIVNRSVRIITDFYEGQGPLGGMHAALSLAKHASVWVVGCDMPFISNKAAELLLERKRDGFEAVVPMVAGERYPLHGIYDRTCASHIVPLLQRGETQLSSLLKHIFWSERDDRYLYENGVDLKFVSSIKTIDDYEAMQRLEVFKS</sequence>
<comment type="cofactor">
    <cofactor evidence="8">
        <name>Mg(2+)</name>
        <dbReference type="ChEBI" id="CHEBI:18420"/>
    </cofactor>
</comment>
<dbReference type="Proteomes" id="UP000518605">
    <property type="component" value="Unassembled WGS sequence"/>
</dbReference>
<evidence type="ECO:0000313" key="10">
    <source>
        <dbReference type="EMBL" id="MBB3153517.1"/>
    </source>
</evidence>
<evidence type="ECO:0000256" key="8">
    <source>
        <dbReference type="HAMAP-Rule" id="MF_00316"/>
    </source>
</evidence>
<dbReference type="CDD" id="cd02503">
    <property type="entry name" value="MobA"/>
    <property type="match status" value="1"/>
</dbReference>
<dbReference type="SUPFAM" id="SSF53448">
    <property type="entry name" value="Nucleotide-diphospho-sugar transferases"/>
    <property type="match status" value="1"/>
</dbReference>
<dbReference type="GO" id="GO:0061603">
    <property type="term" value="F:molybdenum cofactor guanylyltransferase activity"/>
    <property type="evidence" value="ECO:0007669"/>
    <property type="project" value="UniProtKB-EC"/>
</dbReference>
<dbReference type="PANTHER" id="PTHR19136:SF81">
    <property type="entry name" value="MOLYBDENUM COFACTOR GUANYLYLTRANSFERASE"/>
    <property type="match status" value="1"/>
</dbReference>
<comment type="caution">
    <text evidence="10">The sequence shown here is derived from an EMBL/GenBank/DDBJ whole genome shotgun (WGS) entry which is preliminary data.</text>
</comment>
<dbReference type="InterPro" id="IPR029044">
    <property type="entry name" value="Nucleotide-diphossugar_trans"/>
</dbReference>
<reference evidence="10 11" key="1">
    <citation type="submission" date="2020-08" db="EMBL/GenBank/DDBJ databases">
        <title>Genomic Encyclopedia of Type Strains, Phase III (KMG-III): the genomes of soil and plant-associated and newly described type strains.</title>
        <authorList>
            <person name="Whitman W."/>
        </authorList>
    </citation>
    <scope>NUCLEOTIDE SEQUENCE [LARGE SCALE GENOMIC DNA]</scope>
    <source>
        <strain evidence="10 11">CECT 8234</strain>
    </source>
</reference>
<dbReference type="HAMAP" id="MF_00316">
    <property type="entry name" value="MobA"/>
    <property type="match status" value="1"/>
</dbReference>
<dbReference type="AlphaFoldDB" id="A0A7W5C9J3"/>
<dbReference type="EC" id="2.7.7.77" evidence="8"/>
<evidence type="ECO:0000256" key="3">
    <source>
        <dbReference type="ARBA" id="ARBA00022723"/>
    </source>
</evidence>
<evidence type="ECO:0000256" key="2">
    <source>
        <dbReference type="ARBA" id="ARBA00022679"/>
    </source>
</evidence>
<organism evidence="10 11">
    <name type="scientific">Paenibacillus endophyticus</name>
    <dbReference type="NCBI Taxonomy" id="1294268"/>
    <lineage>
        <taxon>Bacteria</taxon>
        <taxon>Bacillati</taxon>
        <taxon>Bacillota</taxon>
        <taxon>Bacilli</taxon>
        <taxon>Bacillales</taxon>
        <taxon>Paenibacillaceae</taxon>
        <taxon>Paenibacillus</taxon>
    </lineage>
</organism>
<protein>
    <recommendedName>
        <fullName evidence="8">Probable molybdenum cofactor guanylyltransferase</fullName>
        <shortName evidence="8">MoCo guanylyltransferase</shortName>
        <ecNumber evidence="8">2.7.7.77</ecNumber>
    </recommendedName>
    <alternativeName>
        <fullName evidence="8">GTP:molybdopterin guanylyltransferase</fullName>
    </alternativeName>
    <alternativeName>
        <fullName evidence="8">Mo-MPT guanylyltransferase</fullName>
    </alternativeName>
    <alternativeName>
        <fullName evidence="8">Molybdopterin guanylyltransferase</fullName>
    </alternativeName>
    <alternativeName>
        <fullName evidence="8">Molybdopterin-guanine dinucleotide synthase</fullName>
        <shortName evidence="8">MGD synthase</shortName>
    </alternativeName>
</protein>
<evidence type="ECO:0000256" key="7">
    <source>
        <dbReference type="ARBA" id="ARBA00023150"/>
    </source>
</evidence>
<dbReference type="GO" id="GO:0005737">
    <property type="term" value="C:cytoplasm"/>
    <property type="evidence" value="ECO:0007669"/>
    <property type="project" value="UniProtKB-SubCell"/>
</dbReference>
<gene>
    <name evidence="8" type="primary">mobA</name>
    <name evidence="10" type="ORF">FHS16_003579</name>
</gene>
<dbReference type="GO" id="GO:0046872">
    <property type="term" value="F:metal ion binding"/>
    <property type="evidence" value="ECO:0007669"/>
    <property type="project" value="UniProtKB-KW"/>
</dbReference>
<comment type="similarity">
    <text evidence="8">Belongs to the MobA family.</text>
</comment>
<keyword evidence="1 8" id="KW-0963">Cytoplasm</keyword>
<keyword evidence="6 8" id="KW-0342">GTP-binding</keyword>
<comment type="function">
    <text evidence="8">Transfers a GMP moiety from GTP to Mo-molybdopterin (Mo-MPT) cofactor (Moco or molybdenum cofactor) to form Mo-molybdopterin guanine dinucleotide (Mo-MGD) cofactor.</text>
</comment>
<dbReference type="InterPro" id="IPR025877">
    <property type="entry name" value="MobA-like_NTP_Trfase"/>
</dbReference>
<keyword evidence="10" id="KW-0548">Nucleotidyltransferase</keyword>
<evidence type="ECO:0000256" key="5">
    <source>
        <dbReference type="ARBA" id="ARBA00022842"/>
    </source>
</evidence>
<evidence type="ECO:0000259" key="9">
    <source>
        <dbReference type="Pfam" id="PF12804"/>
    </source>
</evidence>